<gene>
    <name evidence="2" type="ORF">IRI77_04045</name>
</gene>
<proteinExistence type="predicted"/>
<keyword evidence="1" id="KW-0472">Membrane</keyword>
<name>A0A7S7SLS1_PALFE</name>
<accession>A0A7S7SLS1</accession>
<protein>
    <submittedName>
        <fullName evidence="2">Uncharacterized protein</fullName>
    </submittedName>
</protein>
<dbReference type="RefSeq" id="WP_194450800.1">
    <property type="nucleotide sequence ID" value="NZ_CP063849.1"/>
</dbReference>
<keyword evidence="1" id="KW-0812">Transmembrane</keyword>
<dbReference type="EMBL" id="CP063849">
    <property type="protein sequence ID" value="QOY89138.1"/>
    <property type="molecule type" value="Genomic_DNA"/>
</dbReference>
<feature type="transmembrane region" description="Helical" evidence="1">
    <location>
        <begin position="6"/>
        <end position="26"/>
    </location>
</feature>
<keyword evidence="1" id="KW-1133">Transmembrane helix</keyword>
<organism evidence="2 3">
    <name type="scientific">Paludibaculum fermentans</name>
    <dbReference type="NCBI Taxonomy" id="1473598"/>
    <lineage>
        <taxon>Bacteria</taxon>
        <taxon>Pseudomonadati</taxon>
        <taxon>Acidobacteriota</taxon>
        <taxon>Terriglobia</taxon>
        <taxon>Bryobacterales</taxon>
        <taxon>Bryobacteraceae</taxon>
        <taxon>Paludibaculum</taxon>
    </lineage>
</organism>
<sequence length="61" mass="6911">MPKINLSHFEATMLFALFTSAVLGVVTKKTDKERLRYGLTSFGWFAATVFGLGWLMFLGHR</sequence>
<dbReference type="Proteomes" id="UP000593892">
    <property type="component" value="Chromosome"/>
</dbReference>
<evidence type="ECO:0000256" key="1">
    <source>
        <dbReference type="SAM" id="Phobius"/>
    </source>
</evidence>
<evidence type="ECO:0000313" key="2">
    <source>
        <dbReference type="EMBL" id="QOY89138.1"/>
    </source>
</evidence>
<feature type="transmembrane region" description="Helical" evidence="1">
    <location>
        <begin position="38"/>
        <end position="57"/>
    </location>
</feature>
<dbReference type="KEGG" id="pfer:IRI77_04045"/>
<keyword evidence="3" id="KW-1185">Reference proteome</keyword>
<dbReference type="AlphaFoldDB" id="A0A7S7SLS1"/>
<reference evidence="2 3" key="1">
    <citation type="submission" date="2020-10" db="EMBL/GenBank/DDBJ databases">
        <title>Complete genome sequence of Paludibaculum fermentans P105T, a facultatively anaerobic acidobacterium capable of dissimilatory Fe(III) reduction.</title>
        <authorList>
            <person name="Dedysh S.N."/>
            <person name="Beletsky A.V."/>
            <person name="Kulichevskaya I.S."/>
            <person name="Mardanov A.V."/>
            <person name="Ravin N.V."/>
        </authorList>
    </citation>
    <scope>NUCLEOTIDE SEQUENCE [LARGE SCALE GENOMIC DNA]</scope>
    <source>
        <strain evidence="2 3">P105</strain>
    </source>
</reference>
<evidence type="ECO:0000313" key="3">
    <source>
        <dbReference type="Proteomes" id="UP000593892"/>
    </source>
</evidence>